<evidence type="ECO:0000256" key="1">
    <source>
        <dbReference type="SAM" id="Phobius"/>
    </source>
</evidence>
<keyword evidence="1" id="KW-1133">Transmembrane helix</keyword>
<name>A0A1R4G1R2_9MICC</name>
<keyword evidence="1" id="KW-0472">Membrane</keyword>
<protein>
    <recommendedName>
        <fullName evidence="4">Alkaline shock response membrane anchor protein AmaP</fullName>
    </recommendedName>
</protein>
<dbReference type="RefSeq" id="WP_086997526.1">
    <property type="nucleotide sequence ID" value="NZ_FUHW01000026.1"/>
</dbReference>
<evidence type="ECO:0000313" key="2">
    <source>
        <dbReference type="EMBL" id="SJM62114.1"/>
    </source>
</evidence>
<keyword evidence="1" id="KW-0812">Transmembrane</keyword>
<organism evidence="2 3">
    <name type="scientific">Arthrobacter rhombi</name>
    <dbReference type="NCBI Taxonomy" id="71253"/>
    <lineage>
        <taxon>Bacteria</taxon>
        <taxon>Bacillati</taxon>
        <taxon>Actinomycetota</taxon>
        <taxon>Actinomycetes</taxon>
        <taxon>Micrococcales</taxon>
        <taxon>Micrococcaceae</taxon>
        <taxon>Arthrobacter</taxon>
    </lineage>
</organism>
<feature type="transmembrane region" description="Helical" evidence="1">
    <location>
        <begin position="71"/>
        <end position="93"/>
    </location>
</feature>
<accession>A0A1R4G1R2</accession>
<sequence>MNDEERRKLQSHELHSARSTASIIAAVLVTAICLYFMFEAALKSLGQEVWIRSPGEWGDWLTRLPESANPLVLAAGSLVVLALGLFFLLHGVLPGRRARHAIPNDRAIVVIDDGVLASTLARRARTQAGVAPEQIVVIVSRNHVDVQLRPTSGIGIDAAAVHAAVQNELEANRIDPFPDVKIQIAETGVVGQ</sequence>
<evidence type="ECO:0000313" key="3">
    <source>
        <dbReference type="Proteomes" id="UP000195913"/>
    </source>
</evidence>
<keyword evidence="3" id="KW-1185">Reference proteome</keyword>
<proteinExistence type="predicted"/>
<reference evidence="2 3" key="1">
    <citation type="submission" date="2017-02" db="EMBL/GenBank/DDBJ databases">
        <authorList>
            <person name="Peterson S.W."/>
        </authorList>
    </citation>
    <scope>NUCLEOTIDE SEQUENCE [LARGE SCALE GENOMIC DNA]</scope>
    <source>
        <strain evidence="2 3">B Ar 00.02</strain>
    </source>
</reference>
<gene>
    <name evidence="2" type="ORF">FM101_07150</name>
</gene>
<dbReference type="AlphaFoldDB" id="A0A1R4G1R2"/>
<dbReference type="Proteomes" id="UP000195913">
    <property type="component" value="Unassembled WGS sequence"/>
</dbReference>
<feature type="transmembrane region" description="Helical" evidence="1">
    <location>
        <begin position="21"/>
        <end position="38"/>
    </location>
</feature>
<evidence type="ECO:0008006" key="4">
    <source>
        <dbReference type="Google" id="ProtNLM"/>
    </source>
</evidence>
<dbReference type="EMBL" id="FUHW01000026">
    <property type="protein sequence ID" value="SJM62114.1"/>
    <property type="molecule type" value="Genomic_DNA"/>
</dbReference>